<gene>
    <name evidence="1" type="ORF">ACFYKT_01545</name>
</gene>
<dbReference type="InterPro" id="IPR021321">
    <property type="entry name" value="DUF2922"/>
</dbReference>
<name>A0ABW6JT58_9BACI</name>
<accession>A0ABW6JT58</accession>
<evidence type="ECO:0000313" key="2">
    <source>
        <dbReference type="Proteomes" id="UP001601058"/>
    </source>
</evidence>
<protein>
    <submittedName>
        <fullName evidence="1">DUF2922 domain-containing protein</fullName>
    </submittedName>
</protein>
<dbReference type="Pfam" id="PF11148">
    <property type="entry name" value="DUF2922"/>
    <property type="match status" value="1"/>
</dbReference>
<comment type="caution">
    <text evidence="1">The sequence shown here is derived from an EMBL/GenBank/DDBJ whole genome shotgun (WGS) entry which is preliminary data.</text>
</comment>
<keyword evidence="2" id="KW-1185">Reference proteome</keyword>
<sequence length="72" mass="7932">MAKSLELAFLTETGKISRLSIDNPKEPVEVATVKLAMEQIISANIIQTNNGDLVTAEGARLVERNVTEYEWA</sequence>
<dbReference type="Proteomes" id="UP001601058">
    <property type="component" value="Unassembled WGS sequence"/>
</dbReference>
<dbReference type="EMBL" id="JBIACJ010000001">
    <property type="protein sequence ID" value="MFE8695037.1"/>
    <property type="molecule type" value="Genomic_DNA"/>
</dbReference>
<proteinExistence type="predicted"/>
<dbReference type="RefSeq" id="WP_389214444.1">
    <property type="nucleotide sequence ID" value="NZ_JBIACJ010000001.1"/>
</dbReference>
<organism evidence="1 2">
    <name type="scientific">Cytobacillus mangrovibacter</name>
    <dbReference type="NCBI Taxonomy" id="3299024"/>
    <lineage>
        <taxon>Bacteria</taxon>
        <taxon>Bacillati</taxon>
        <taxon>Bacillota</taxon>
        <taxon>Bacilli</taxon>
        <taxon>Bacillales</taxon>
        <taxon>Bacillaceae</taxon>
        <taxon>Cytobacillus</taxon>
    </lineage>
</organism>
<evidence type="ECO:0000313" key="1">
    <source>
        <dbReference type="EMBL" id="MFE8695037.1"/>
    </source>
</evidence>
<reference evidence="1 2" key="1">
    <citation type="submission" date="2024-08" db="EMBL/GenBank/DDBJ databases">
        <title>Two novel Cytobacillus novel species.</title>
        <authorList>
            <person name="Liu G."/>
        </authorList>
    </citation>
    <scope>NUCLEOTIDE SEQUENCE [LARGE SCALE GENOMIC DNA]</scope>
    <source>
        <strain evidence="1 2">FJAT-53684</strain>
    </source>
</reference>